<dbReference type="Proteomes" id="UP000834106">
    <property type="component" value="Chromosome 16"/>
</dbReference>
<keyword evidence="2" id="KW-1185">Reference proteome</keyword>
<evidence type="ECO:0000313" key="1">
    <source>
        <dbReference type="EMBL" id="CAI9779045.1"/>
    </source>
</evidence>
<name>A0AAD2A013_9LAMI</name>
<protein>
    <submittedName>
        <fullName evidence="1">Uncharacterized protein</fullName>
    </submittedName>
</protein>
<gene>
    <name evidence="1" type="ORF">FPE_LOCUS26475</name>
</gene>
<organism evidence="1 2">
    <name type="scientific">Fraxinus pennsylvanica</name>
    <dbReference type="NCBI Taxonomy" id="56036"/>
    <lineage>
        <taxon>Eukaryota</taxon>
        <taxon>Viridiplantae</taxon>
        <taxon>Streptophyta</taxon>
        <taxon>Embryophyta</taxon>
        <taxon>Tracheophyta</taxon>
        <taxon>Spermatophyta</taxon>
        <taxon>Magnoliopsida</taxon>
        <taxon>eudicotyledons</taxon>
        <taxon>Gunneridae</taxon>
        <taxon>Pentapetalae</taxon>
        <taxon>asterids</taxon>
        <taxon>lamiids</taxon>
        <taxon>Lamiales</taxon>
        <taxon>Oleaceae</taxon>
        <taxon>Oleeae</taxon>
        <taxon>Fraxinus</taxon>
    </lineage>
</organism>
<sequence>MKYKHEACAALLNPSATEPLTWPSPCLKFINELSSEVKALLEKVLIMANKEREKTILKETSNSLLKPLNFGGIDNDIKVCYSFSSVDSYFDWKRKLVRDSLRHRFKLEVCSQSKQRRISFIL</sequence>
<reference evidence="1" key="1">
    <citation type="submission" date="2023-05" db="EMBL/GenBank/DDBJ databases">
        <authorList>
            <person name="Huff M."/>
        </authorList>
    </citation>
    <scope>NUCLEOTIDE SEQUENCE</scope>
</reference>
<dbReference type="AlphaFoldDB" id="A0AAD2A013"/>
<dbReference type="EMBL" id="OU503051">
    <property type="protein sequence ID" value="CAI9779045.1"/>
    <property type="molecule type" value="Genomic_DNA"/>
</dbReference>
<evidence type="ECO:0000313" key="2">
    <source>
        <dbReference type="Proteomes" id="UP000834106"/>
    </source>
</evidence>
<proteinExistence type="predicted"/>
<accession>A0AAD2A013</accession>